<keyword evidence="2" id="KW-1185">Reference proteome</keyword>
<dbReference type="KEGG" id="lmu:LBLM1_11190"/>
<protein>
    <submittedName>
        <fullName evidence="1">Uncharacterized protein</fullName>
    </submittedName>
</protein>
<dbReference type="Proteomes" id="UP000003645">
    <property type="component" value="Plasmid pLM1"/>
</dbReference>
<proteinExistence type="predicted"/>
<reference evidence="1 2" key="1">
    <citation type="journal article" date="2012" name="J. Bacteriol.">
        <title>Genome sequence of Lactobacillus mucosae LM1, isolated from piglet feces.</title>
        <authorList>
            <person name="Lee J.H."/>
            <person name="Valeriano V.D."/>
            <person name="Shin Y.R."/>
            <person name="Chae J.P."/>
            <person name="Kim G.B."/>
            <person name="Ham J.S."/>
            <person name="Chun J."/>
            <person name="Kang D.K."/>
        </authorList>
    </citation>
    <scope>NUCLEOTIDE SEQUENCE [LARGE SCALE GENOMIC DNA]</scope>
    <source>
        <strain evidence="1 2">LM1</strain>
        <plasmid evidence="1">pLM1</plasmid>
    </source>
</reference>
<geneLocation type="plasmid" evidence="1 2">
    <name>pLM1</name>
</geneLocation>
<dbReference type="EMBL" id="CP011014">
    <property type="protein sequence ID" value="AJT51586.1"/>
    <property type="molecule type" value="Genomic_DNA"/>
</dbReference>
<accession>A0A0D4CNY4</accession>
<name>A0A0D4CNY4_LIMMU</name>
<evidence type="ECO:0000313" key="1">
    <source>
        <dbReference type="EMBL" id="AJT51586.1"/>
    </source>
</evidence>
<evidence type="ECO:0000313" key="2">
    <source>
        <dbReference type="Proteomes" id="UP000003645"/>
    </source>
</evidence>
<dbReference type="RefSeq" id="WP_006501102.1">
    <property type="nucleotide sequence ID" value="NZ_CP011014.1"/>
</dbReference>
<gene>
    <name evidence="1" type="ORF">LBLM1_11190</name>
</gene>
<dbReference type="Gene3D" id="1.10.10.10">
    <property type="entry name" value="Winged helix-like DNA-binding domain superfamily/Winged helix DNA-binding domain"/>
    <property type="match status" value="1"/>
</dbReference>
<sequence>MRFIDYNGQKVRITRTYEVNGKQFMDLKGLNNGKEYRSVPVHKIERAETVRKQKIQDAKTVVFEDKHGNKTELVFGTGAYVAFIKKHGLNQAAIDNCLKGLTKTHKGFKVYMK</sequence>
<organism evidence="1 2">
    <name type="scientific">Limosilactobacillus mucosae LM1</name>
    <dbReference type="NCBI Taxonomy" id="1130798"/>
    <lineage>
        <taxon>Bacteria</taxon>
        <taxon>Bacillati</taxon>
        <taxon>Bacillota</taxon>
        <taxon>Bacilli</taxon>
        <taxon>Lactobacillales</taxon>
        <taxon>Lactobacillaceae</taxon>
        <taxon>Limosilactobacillus</taxon>
    </lineage>
</organism>
<dbReference type="HOGENOM" id="CLU_2155154_0_0_9"/>
<dbReference type="InterPro" id="IPR036388">
    <property type="entry name" value="WH-like_DNA-bd_sf"/>
</dbReference>
<keyword evidence="1" id="KW-0614">Plasmid</keyword>
<dbReference type="AlphaFoldDB" id="A0A0D4CNY4"/>